<protein>
    <recommendedName>
        <fullName evidence="4">Fcf2 pre-rRNA processing C-terminal domain-containing protein</fullName>
    </recommendedName>
</protein>
<feature type="domain" description="Fcf2 pre-rRNA processing C-terminal" evidence="4">
    <location>
        <begin position="73"/>
        <end position="166"/>
    </location>
</feature>
<evidence type="ECO:0000256" key="1">
    <source>
        <dbReference type="ARBA" id="ARBA00004604"/>
    </source>
</evidence>
<dbReference type="AlphaFoldDB" id="A0ABD1ZGK0"/>
<dbReference type="PANTHER" id="PTHR21686">
    <property type="entry name" value="DEOXYNUCLEOTIDYLTRANSFERASE TERMINAL-INTERACTING PROTEIN 2"/>
    <property type="match status" value="1"/>
</dbReference>
<comment type="subcellular location">
    <subcellularLocation>
        <location evidence="1">Nucleus</location>
        <location evidence="1">Nucleolus</location>
    </subcellularLocation>
</comment>
<proteinExistence type="predicted"/>
<dbReference type="Pfam" id="PF08698">
    <property type="entry name" value="Fcf2"/>
    <property type="match status" value="1"/>
</dbReference>
<accession>A0ABD1ZGK0</accession>
<feature type="compositionally biased region" description="Basic residues" evidence="3">
    <location>
        <begin position="180"/>
        <end position="196"/>
    </location>
</feature>
<feature type="region of interest" description="Disordered" evidence="3">
    <location>
        <begin position="175"/>
        <end position="196"/>
    </location>
</feature>
<evidence type="ECO:0000313" key="5">
    <source>
        <dbReference type="EMBL" id="KAL2650487.1"/>
    </source>
</evidence>
<gene>
    <name evidence="5" type="ORF">R1flu_018615</name>
</gene>
<name>A0ABD1ZGK0_9MARC</name>
<evidence type="ECO:0000259" key="4">
    <source>
        <dbReference type="Pfam" id="PF08698"/>
    </source>
</evidence>
<dbReference type="InterPro" id="IPR039883">
    <property type="entry name" value="Fcf2/DNTTIP2"/>
</dbReference>
<comment type="caution">
    <text evidence="5">The sequence shown here is derived from an EMBL/GenBank/DDBJ whole genome shotgun (WGS) entry which is preliminary data.</text>
</comment>
<evidence type="ECO:0000256" key="3">
    <source>
        <dbReference type="SAM" id="MobiDB-lite"/>
    </source>
</evidence>
<keyword evidence="2" id="KW-0539">Nucleus</keyword>
<dbReference type="PANTHER" id="PTHR21686:SF12">
    <property type="entry name" value="DEOXYNUCLEOTIDYLTRANSFERASE TERMINAL-INTERACTING PROTEIN 2"/>
    <property type="match status" value="1"/>
</dbReference>
<dbReference type="InterPro" id="IPR014810">
    <property type="entry name" value="Fcf2_C"/>
</dbReference>
<feature type="compositionally biased region" description="Low complexity" evidence="3">
    <location>
        <begin position="27"/>
        <end position="42"/>
    </location>
</feature>
<reference evidence="5 6" key="1">
    <citation type="submission" date="2024-09" db="EMBL/GenBank/DDBJ databases">
        <title>Chromosome-scale assembly of Riccia fluitans.</title>
        <authorList>
            <person name="Paukszto L."/>
            <person name="Sawicki J."/>
            <person name="Karawczyk K."/>
            <person name="Piernik-Szablinska J."/>
            <person name="Szczecinska M."/>
            <person name="Mazdziarz M."/>
        </authorList>
    </citation>
    <scope>NUCLEOTIDE SEQUENCE [LARGE SCALE GENOMIC DNA]</scope>
    <source>
        <strain evidence="5">Rf_01</strain>
        <tissue evidence="5">Aerial parts of the thallus</tissue>
    </source>
</reference>
<dbReference type="Proteomes" id="UP001605036">
    <property type="component" value="Unassembled WGS sequence"/>
</dbReference>
<dbReference type="GO" id="GO:0005730">
    <property type="term" value="C:nucleolus"/>
    <property type="evidence" value="ECO:0007669"/>
    <property type="project" value="UniProtKB-SubCell"/>
</dbReference>
<keyword evidence="6" id="KW-1185">Reference proteome</keyword>
<dbReference type="EMBL" id="JBHFFA010000001">
    <property type="protein sequence ID" value="KAL2650487.1"/>
    <property type="molecule type" value="Genomic_DNA"/>
</dbReference>
<evidence type="ECO:0000313" key="6">
    <source>
        <dbReference type="Proteomes" id="UP001605036"/>
    </source>
</evidence>
<sequence length="196" mass="22095">MAAVNVSWAPDTGLQIPKPNKFGKGKTASSSAGPTSSSQEPSLWTKDKELVDGLYVPPLDLRKQNKLRKKTVKDTAGSKWFDMPAVTVTPELKREVELLKMRSVLDPKRHYKANDSKGIPKYFQIGTVVSGAADFYSGRLTKKERKMSFADELLNDASLKAYTKRKYGEIQEKKQDGGKKFWKKKVEKRKPSWAKV</sequence>
<organism evidence="5 6">
    <name type="scientific">Riccia fluitans</name>
    <dbReference type="NCBI Taxonomy" id="41844"/>
    <lineage>
        <taxon>Eukaryota</taxon>
        <taxon>Viridiplantae</taxon>
        <taxon>Streptophyta</taxon>
        <taxon>Embryophyta</taxon>
        <taxon>Marchantiophyta</taxon>
        <taxon>Marchantiopsida</taxon>
        <taxon>Marchantiidae</taxon>
        <taxon>Marchantiales</taxon>
        <taxon>Ricciaceae</taxon>
        <taxon>Riccia</taxon>
    </lineage>
</organism>
<evidence type="ECO:0000256" key="2">
    <source>
        <dbReference type="ARBA" id="ARBA00023242"/>
    </source>
</evidence>
<feature type="region of interest" description="Disordered" evidence="3">
    <location>
        <begin position="1"/>
        <end position="45"/>
    </location>
</feature>